<dbReference type="EMBL" id="BDRX01000065">
    <property type="protein sequence ID" value="GBF95495.1"/>
    <property type="molecule type" value="Genomic_DNA"/>
</dbReference>
<evidence type="ECO:0000313" key="3">
    <source>
        <dbReference type="EMBL" id="GBF95495.1"/>
    </source>
</evidence>
<dbReference type="SUPFAM" id="SSF54695">
    <property type="entry name" value="POZ domain"/>
    <property type="match status" value="1"/>
</dbReference>
<dbReference type="Proteomes" id="UP000247498">
    <property type="component" value="Unassembled WGS sequence"/>
</dbReference>
<feature type="domain" description="BTB" evidence="2">
    <location>
        <begin position="187"/>
        <end position="254"/>
    </location>
</feature>
<accession>A0A2V0PEI1</accession>
<evidence type="ECO:0000313" key="4">
    <source>
        <dbReference type="Proteomes" id="UP000247498"/>
    </source>
</evidence>
<dbReference type="OrthoDB" id="546239at2759"/>
<dbReference type="PANTHER" id="PTHR24413">
    <property type="entry name" value="SPECKLE-TYPE POZ PROTEIN"/>
    <property type="match status" value="1"/>
</dbReference>
<dbReference type="AlphaFoldDB" id="A0A2V0PEI1"/>
<comment type="pathway">
    <text evidence="1">Protein modification; protein ubiquitination.</text>
</comment>
<dbReference type="Pfam" id="PF00651">
    <property type="entry name" value="BTB"/>
    <property type="match status" value="1"/>
</dbReference>
<dbReference type="InterPro" id="IPR011333">
    <property type="entry name" value="SKP1/BTB/POZ_sf"/>
</dbReference>
<dbReference type="Gene3D" id="3.30.710.10">
    <property type="entry name" value="Potassium Channel Kv1.1, Chain A"/>
    <property type="match status" value="1"/>
</dbReference>
<gene>
    <name evidence="3" type="ORF">Rsub_07845</name>
</gene>
<dbReference type="STRING" id="307507.A0A2V0PEI1"/>
<evidence type="ECO:0000256" key="1">
    <source>
        <dbReference type="ARBA" id="ARBA00004906"/>
    </source>
</evidence>
<comment type="caution">
    <text evidence="3">The sequence shown here is derived from an EMBL/GenBank/DDBJ whole genome shotgun (WGS) entry which is preliminary data.</text>
</comment>
<dbReference type="InterPro" id="IPR000210">
    <property type="entry name" value="BTB/POZ_dom"/>
</dbReference>
<organism evidence="3 4">
    <name type="scientific">Raphidocelis subcapitata</name>
    <dbReference type="NCBI Taxonomy" id="307507"/>
    <lineage>
        <taxon>Eukaryota</taxon>
        <taxon>Viridiplantae</taxon>
        <taxon>Chlorophyta</taxon>
        <taxon>core chlorophytes</taxon>
        <taxon>Chlorophyceae</taxon>
        <taxon>CS clade</taxon>
        <taxon>Sphaeropleales</taxon>
        <taxon>Selenastraceae</taxon>
        <taxon>Raphidocelis</taxon>
    </lineage>
</organism>
<dbReference type="InParanoid" id="A0A2V0PEI1"/>
<dbReference type="FunCoup" id="A0A2V0PEI1">
    <property type="interactions" value="659"/>
</dbReference>
<name>A0A2V0PEI1_9CHLO</name>
<dbReference type="PROSITE" id="PS50097">
    <property type="entry name" value="BTB"/>
    <property type="match status" value="1"/>
</dbReference>
<keyword evidence="4" id="KW-1185">Reference proteome</keyword>
<dbReference type="CDD" id="cd18186">
    <property type="entry name" value="BTB_POZ_ZBTB_KLHL-like"/>
    <property type="match status" value="1"/>
</dbReference>
<sequence length="439" mass="48105">MAPTLVTTSIPLRKLERAVRSLPPEGWRHHFTFPEPFGNHCLGVALRGDEDDGEEWDDYEPGFESFCYGRINLWEDLQPDWEESVEFESAGFEVVAVDLQGYHRATVGLAWTGEWPEQDSENGWNGRGILLRSELDAAVKAGYSLIANGGGVRYGAGHLCLGSTLTVNGGLPNTLPGGGAMLDGPFSDATFIAGGRTFRAHRIVLAAASPVFLRMLDGGMREALEAAVELRDADPAAVELLLRHIYGAAIEVPLPLALPLYALADQYQLSSGLQQQLRLWLLAARLTTEAICTLLPVAWTVCRPVSMRLKADAIEALGKLEGLEQVPPSIAAWPFDVLRGVVYSISIPYWAFATAAVWVEGLPNCSAEAAAAPTGEEAAGNRRDRWPELLGAMRWHNMDSAEYKLFRRHPAAPAVPGLLERLADTMHQRLMNFEENPRQ</sequence>
<proteinExistence type="predicted"/>
<protein>
    <recommendedName>
        <fullName evidence="2">BTB domain-containing protein</fullName>
    </recommendedName>
</protein>
<evidence type="ECO:0000259" key="2">
    <source>
        <dbReference type="PROSITE" id="PS50097"/>
    </source>
</evidence>
<dbReference type="SMART" id="SM00225">
    <property type="entry name" value="BTB"/>
    <property type="match status" value="1"/>
</dbReference>
<reference evidence="3 4" key="1">
    <citation type="journal article" date="2018" name="Sci. Rep.">
        <title>Raphidocelis subcapitata (=Pseudokirchneriella subcapitata) provides an insight into genome evolution and environmental adaptations in the Sphaeropleales.</title>
        <authorList>
            <person name="Suzuki S."/>
            <person name="Yamaguchi H."/>
            <person name="Nakajima N."/>
            <person name="Kawachi M."/>
        </authorList>
    </citation>
    <scope>NUCLEOTIDE SEQUENCE [LARGE SCALE GENOMIC DNA]</scope>
    <source>
        <strain evidence="3 4">NIES-35</strain>
    </source>
</reference>